<feature type="domain" description="NIF system FeS cluster assembly NifU C-terminal" evidence="1">
    <location>
        <begin position="21"/>
        <end position="80"/>
    </location>
</feature>
<evidence type="ECO:0000313" key="2">
    <source>
        <dbReference type="EMBL" id="GEO81033.1"/>
    </source>
</evidence>
<keyword evidence="3" id="KW-1185">Reference proteome</keyword>
<protein>
    <recommendedName>
        <fullName evidence="1">NIF system FeS cluster assembly NifU C-terminal domain-containing protein</fullName>
    </recommendedName>
</protein>
<dbReference type="InterPro" id="IPR001075">
    <property type="entry name" value="NIF_FeS_clus_asmbl_NifU_C"/>
</dbReference>
<reference evidence="2 3" key="1">
    <citation type="submission" date="2019-07" db="EMBL/GenBank/DDBJ databases">
        <title>Whole genome shotgun sequence of Rhodospirillum oryzae NBRC 107573.</title>
        <authorList>
            <person name="Hosoyama A."/>
            <person name="Uohara A."/>
            <person name="Ohji S."/>
            <person name="Ichikawa N."/>
        </authorList>
    </citation>
    <scope>NUCLEOTIDE SEQUENCE [LARGE SCALE GENOMIC DNA]</scope>
    <source>
        <strain evidence="2 3">NBRC 107573</strain>
    </source>
</reference>
<comment type="caution">
    <text evidence="2">The sequence shown here is derived from an EMBL/GenBank/DDBJ whole genome shotgun (WGS) entry which is preliminary data.</text>
</comment>
<dbReference type="InterPro" id="IPR034904">
    <property type="entry name" value="FSCA_dom_sf"/>
</dbReference>
<dbReference type="GO" id="GO:0005506">
    <property type="term" value="F:iron ion binding"/>
    <property type="evidence" value="ECO:0007669"/>
    <property type="project" value="InterPro"/>
</dbReference>
<evidence type="ECO:0000259" key="1">
    <source>
        <dbReference type="Pfam" id="PF01106"/>
    </source>
</evidence>
<organism evidence="2 3">
    <name type="scientific">Pararhodospirillum oryzae</name>
    <dbReference type="NCBI Taxonomy" id="478448"/>
    <lineage>
        <taxon>Bacteria</taxon>
        <taxon>Pseudomonadati</taxon>
        <taxon>Pseudomonadota</taxon>
        <taxon>Alphaproteobacteria</taxon>
        <taxon>Rhodospirillales</taxon>
        <taxon>Rhodospirillaceae</taxon>
        <taxon>Pararhodospirillum</taxon>
    </lineage>
</organism>
<dbReference type="AlphaFoldDB" id="A0A512H6G1"/>
<gene>
    <name evidence="2" type="ORF">ROR02_11640</name>
</gene>
<dbReference type="GO" id="GO:0051536">
    <property type="term" value="F:iron-sulfur cluster binding"/>
    <property type="evidence" value="ECO:0007669"/>
    <property type="project" value="InterPro"/>
</dbReference>
<dbReference type="SUPFAM" id="SSF117916">
    <property type="entry name" value="Fe-S cluster assembly (FSCA) domain-like"/>
    <property type="match status" value="1"/>
</dbReference>
<dbReference type="Gene3D" id="3.30.300.130">
    <property type="entry name" value="Fe-S cluster assembly (FSCA)"/>
    <property type="match status" value="1"/>
</dbReference>
<evidence type="ECO:0000313" key="3">
    <source>
        <dbReference type="Proteomes" id="UP000321567"/>
    </source>
</evidence>
<dbReference type="GO" id="GO:0016226">
    <property type="term" value="P:iron-sulfur cluster assembly"/>
    <property type="evidence" value="ECO:0007669"/>
    <property type="project" value="InterPro"/>
</dbReference>
<dbReference type="Proteomes" id="UP000321567">
    <property type="component" value="Unassembled WGS sequence"/>
</dbReference>
<name>A0A512H6G1_9PROT</name>
<sequence>MENPRAFSQALEDSPAALALIEACLEECRPVLHQDGGDLTLTRVQGERIYVRLSGACVACAQAGHTLGFVRRRLMGALGRPVWVLPDEAPRV</sequence>
<dbReference type="EMBL" id="BJZO01000024">
    <property type="protein sequence ID" value="GEO81033.1"/>
    <property type="molecule type" value="Genomic_DNA"/>
</dbReference>
<accession>A0A512H6G1</accession>
<proteinExistence type="predicted"/>
<dbReference type="Pfam" id="PF01106">
    <property type="entry name" value="NifU"/>
    <property type="match status" value="1"/>
</dbReference>